<feature type="compositionally biased region" description="Low complexity" evidence="5">
    <location>
        <begin position="228"/>
        <end position="240"/>
    </location>
</feature>
<dbReference type="OrthoDB" id="129353at2759"/>
<dbReference type="InterPro" id="IPR047252">
    <property type="entry name" value="TP53BP1-like"/>
</dbReference>
<feature type="compositionally biased region" description="Basic and acidic residues" evidence="5">
    <location>
        <begin position="190"/>
        <end position="201"/>
    </location>
</feature>
<feature type="compositionally biased region" description="Acidic residues" evidence="5">
    <location>
        <begin position="99"/>
        <end position="109"/>
    </location>
</feature>
<evidence type="ECO:0000259" key="6">
    <source>
        <dbReference type="PROSITE" id="PS50114"/>
    </source>
</evidence>
<dbReference type="Gene3D" id="3.40.50.10190">
    <property type="entry name" value="BRCT domain"/>
    <property type="match status" value="2"/>
</dbReference>
<dbReference type="InterPro" id="IPR036420">
    <property type="entry name" value="BRCT_dom_sf"/>
</dbReference>
<feature type="compositionally biased region" description="Polar residues" evidence="5">
    <location>
        <begin position="359"/>
        <end position="368"/>
    </location>
</feature>
<dbReference type="InterPro" id="IPR000679">
    <property type="entry name" value="Znf_GATA"/>
</dbReference>
<evidence type="ECO:0000256" key="3">
    <source>
        <dbReference type="ARBA" id="ARBA00023242"/>
    </source>
</evidence>
<feature type="region of interest" description="Disordered" evidence="5">
    <location>
        <begin position="836"/>
        <end position="878"/>
    </location>
</feature>
<dbReference type="AlphaFoldDB" id="A0A0L0DCV4"/>
<feature type="region of interest" description="Disordered" evidence="5">
    <location>
        <begin position="1"/>
        <end position="38"/>
    </location>
</feature>
<feature type="compositionally biased region" description="Polar residues" evidence="5">
    <location>
        <begin position="8"/>
        <end position="25"/>
    </location>
</feature>
<feature type="compositionally biased region" description="Polar residues" evidence="5">
    <location>
        <begin position="207"/>
        <end position="222"/>
    </location>
</feature>
<feature type="compositionally biased region" description="Low complexity" evidence="5">
    <location>
        <begin position="838"/>
        <end position="853"/>
    </location>
</feature>
<evidence type="ECO:0008006" key="10">
    <source>
        <dbReference type="Google" id="ProtNLM"/>
    </source>
</evidence>
<dbReference type="STRING" id="461836.A0A0L0DCV4"/>
<evidence type="ECO:0000256" key="5">
    <source>
        <dbReference type="SAM" id="MobiDB-lite"/>
    </source>
</evidence>
<dbReference type="GO" id="GO:0005634">
    <property type="term" value="C:nucleus"/>
    <property type="evidence" value="ECO:0007669"/>
    <property type="project" value="UniProtKB-SubCell"/>
</dbReference>
<keyword evidence="4" id="KW-0863">Zinc-finger</keyword>
<dbReference type="InterPro" id="IPR001357">
    <property type="entry name" value="BRCT_dom"/>
</dbReference>
<dbReference type="PROSITE" id="PS00344">
    <property type="entry name" value="GATA_ZN_FINGER_1"/>
    <property type="match status" value="1"/>
</dbReference>
<dbReference type="InterPro" id="IPR047249">
    <property type="entry name" value="BRCT_p53bp1-like_rpt1"/>
</dbReference>
<dbReference type="GeneID" id="25565493"/>
<dbReference type="GO" id="GO:0045944">
    <property type="term" value="P:positive regulation of transcription by RNA polymerase II"/>
    <property type="evidence" value="ECO:0007669"/>
    <property type="project" value="TreeGrafter"/>
</dbReference>
<dbReference type="SUPFAM" id="SSF57716">
    <property type="entry name" value="Glucocorticoid receptor-like (DNA-binding domain)"/>
    <property type="match status" value="1"/>
</dbReference>
<dbReference type="RefSeq" id="XP_013757004.1">
    <property type="nucleotide sequence ID" value="XM_013901550.1"/>
</dbReference>
<feature type="region of interest" description="Disordered" evidence="5">
    <location>
        <begin position="83"/>
        <end position="266"/>
    </location>
</feature>
<comment type="subcellular location">
    <subcellularLocation>
        <location evidence="1">Nucleus</location>
    </subcellularLocation>
</comment>
<dbReference type="GO" id="GO:0008270">
    <property type="term" value="F:zinc ion binding"/>
    <property type="evidence" value="ECO:0007669"/>
    <property type="project" value="UniProtKB-KW"/>
</dbReference>
<dbReference type="SMART" id="SM00401">
    <property type="entry name" value="ZnF_GATA"/>
    <property type="match status" value="1"/>
</dbReference>
<accession>A0A0L0DCV4</accession>
<organism evidence="8 9">
    <name type="scientific">Thecamonas trahens ATCC 50062</name>
    <dbReference type="NCBI Taxonomy" id="461836"/>
    <lineage>
        <taxon>Eukaryota</taxon>
        <taxon>Apusozoa</taxon>
        <taxon>Apusomonadida</taxon>
        <taxon>Apusomonadidae</taxon>
        <taxon>Thecamonas</taxon>
    </lineage>
</organism>
<dbReference type="EMBL" id="GL349460">
    <property type="protein sequence ID" value="KNC50162.1"/>
    <property type="molecule type" value="Genomic_DNA"/>
</dbReference>
<feature type="region of interest" description="Disordered" evidence="5">
    <location>
        <begin position="581"/>
        <end position="631"/>
    </location>
</feature>
<dbReference type="Gene3D" id="3.30.50.10">
    <property type="entry name" value="Erythroid Transcription Factor GATA-1, subunit A"/>
    <property type="match status" value="1"/>
</dbReference>
<gene>
    <name evidence="8" type="ORF">AMSG_06299</name>
</gene>
<feature type="domain" description="BRCT" evidence="7">
    <location>
        <begin position="633"/>
        <end position="744"/>
    </location>
</feature>
<dbReference type="CDD" id="cd00202">
    <property type="entry name" value="ZnF_GATA"/>
    <property type="match status" value="1"/>
</dbReference>
<evidence type="ECO:0000313" key="9">
    <source>
        <dbReference type="Proteomes" id="UP000054408"/>
    </source>
</evidence>
<dbReference type="GO" id="GO:0043565">
    <property type="term" value="F:sequence-specific DNA binding"/>
    <property type="evidence" value="ECO:0007669"/>
    <property type="project" value="InterPro"/>
</dbReference>
<keyword evidence="4" id="KW-0479">Metal-binding</keyword>
<dbReference type="Pfam" id="PF00320">
    <property type="entry name" value="GATA"/>
    <property type="match status" value="1"/>
</dbReference>
<evidence type="ECO:0000259" key="7">
    <source>
        <dbReference type="PROSITE" id="PS50172"/>
    </source>
</evidence>
<feature type="compositionally biased region" description="Basic residues" evidence="5">
    <location>
        <begin position="854"/>
        <end position="864"/>
    </location>
</feature>
<feature type="compositionally biased region" description="Low complexity" evidence="5">
    <location>
        <begin position="337"/>
        <end position="353"/>
    </location>
</feature>
<dbReference type="CDD" id="cd17724">
    <property type="entry name" value="BRCT_p53bp1_rpt2"/>
    <property type="match status" value="1"/>
</dbReference>
<feature type="region of interest" description="Disordered" evidence="5">
    <location>
        <begin position="301"/>
        <end position="371"/>
    </location>
</feature>
<feature type="region of interest" description="Disordered" evidence="5">
    <location>
        <begin position="465"/>
        <end position="549"/>
    </location>
</feature>
<dbReference type="PANTHER" id="PTHR15321:SF3">
    <property type="entry name" value="TP53-BINDING PROTEIN 1"/>
    <property type="match status" value="1"/>
</dbReference>
<dbReference type="InterPro" id="IPR013088">
    <property type="entry name" value="Znf_NHR/GATA"/>
</dbReference>
<dbReference type="Pfam" id="PF18428">
    <property type="entry name" value="BRCT_3"/>
    <property type="match status" value="1"/>
</dbReference>
<keyword evidence="9" id="KW-1185">Reference proteome</keyword>
<name>A0A0L0DCV4_THETB</name>
<evidence type="ECO:0000313" key="8">
    <source>
        <dbReference type="EMBL" id="KNC50162.1"/>
    </source>
</evidence>
<dbReference type="PROSITE" id="PS50114">
    <property type="entry name" value="GATA_ZN_FINGER_2"/>
    <property type="match status" value="1"/>
</dbReference>
<feature type="compositionally biased region" description="Basic residues" evidence="5">
    <location>
        <begin position="498"/>
        <end position="512"/>
    </location>
</feature>
<dbReference type="OMA" id="PRRTHKY"/>
<sequence length="973" mass="99921">MGHRGRLSATSQATDSTSGASSNQLPAPPVLGVSPSARRTEAVPMNVAAADEVASAASVNSQPLFGSELARAAGAPRLVLDLDASAPTGSVPLRGVEPTQEESSDDDETQIGMADETQETQPTTAAPGARKSVLKRASDVLPASRSTVIPSSASPPSVAARTRHTAGETASPRETASPQTSPLELTPHPESGKDASSEESKFGAVVFSTSAAGSGSQLTWGETSHGVPPSQDSFSQDSFSLAVASAEPASGEPSKEAAADVASQRPNSAAIAHLQGALAASHTTLSPAQAAELAGTARTLAAPGHAQRSPVDIGSDDDDATLPGAPLASGSGKEGSLATQTTQATPATLLQTPPRHPGSGSSFETPTKSVASAASALESLAVLAARQPSPSPVVSLGASAAAHLDTRRARAGSPMQVVVAGEARASPSNFRFIPPPRERRRPSPSPSPSAHLGLALLEASAAMALESGGSPSSRPRRRSLETGRALTATPPPVSSRGGRSRSKVVSSRRKRSSSTTAPVRARARARSSEAETESPAQSCAHCRATKTSQWRRNKLGASPICNACYAHTLTHNALPPLDANGNRIYASGRKPKSSGSNSKRKRSPSAGKGPASDAPAAKKRKSTKRAASTEAERPAGILGGFTCLVTGLDDVSAVETKASVVAAIKGNGGRLASSFPDSVVNAPPESDADPRSVARTGLVVVSDRPRRTHKYLIALAVGTPTVHYRWILDSAGAGELLPLGSYTIASGYSLVTKTESAANVLALQHRVFRGLQVAVHGSPKFITFWEHVIRSAGGALPSPAGRKQIHAMLDKVRQALSAKAAASSAAAAALTISPSQPGAAASSEAETGSSTSRSSRRLRARRSSASKDDEPLAAVSKVPASTKVETTAKAEGQVMLDAGQVDVAKAFESVAWVVTDIRPEAALVEATRLAGIALVSFEYVIQCIINQRVLPPDLHRKFHYGYVPSNVRKNSAV</sequence>
<evidence type="ECO:0000256" key="4">
    <source>
        <dbReference type="PROSITE-ProRule" id="PRU00094"/>
    </source>
</evidence>
<feature type="compositionally biased region" description="Polar residues" evidence="5">
    <location>
        <begin position="172"/>
        <end position="183"/>
    </location>
</feature>
<dbReference type="InterPro" id="IPR047250">
    <property type="entry name" value="BRCT_p53bp1-like_rpt2"/>
</dbReference>
<protein>
    <recommendedName>
        <fullName evidence="10">BRCT domain-containing protein</fullName>
    </recommendedName>
</protein>
<feature type="compositionally biased region" description="Low complexity" evidence="5">
    <location>
        <begin position="150"/>
        <end position="160"/>
    </location>
</feature>
<evidence type="ECO:0000256" key="1">
    <source>
        <dbReference type="ARBA" id="ARBA00004123"/>
    </source>
</evidence>
<dbReference type="SUPFAM" id="SSF52113">
    <property type="entry name" value="BRCT domain"/>
    <property type="match status" value="2"/>
</dbReference>
<keyword evidence="4" id="KW-0862">Zinc</keyword>
<dbReference type="Proteomes" id="UP000054408">
    <property type="component" value="Unassembled WGS sequence"/>
</dbReference>
<keyword evidence="3" id="KW-0539">Nucleus</keyword>
<evidence type="ECO:0000256" key="2">
    <source>
        <dbReference type="ARBA" id="ARBA00022763"/>
    </source>
</evidence>
<dbReference type="GO" id="GO:0000077">
    <property type="term" value="P:DNA damage checkpoint signaling"/>
    <property type="evidence" value="ECO:0007669"/>
    <property type="project" value="TreeGrafter"/>
</dbReference>
<dbReference type="PANTHER" id="PTHR15321">
    <property type="entry name" value="TUMOR SUPPRESSOR P53-BINDING PROTEIN 1"/>
    <property type="match status" value="1"/>
</dbReference>
<dbReference type="GO" id="GO:0042393">
    <property type="term" value="F:histone binding"/>
    <property type="evidence" value="ECO:0007669"/>
    <property type="project" value="TreeGrafter"/>
</dbReference>
<reference evidence="8 9" key="1">
    <citation type="submission" date="2010-05" db="EMBL/GenBank/DDBJ databases">
        <title>The Genome Sequence of Thecamonas trahens ATCC 50062.</title>
        <authorList>
            <consortium name="The Broad Institute Genome Sequencing Platform"/>
            <person name="Russ C."/>
            <person name="Cuomo C."/>
            <person name="Shea T."/>
            <person name="Young S.K."/>
            <person name="Zeng Q."/>
            <person name="Koehrsen M."/>
            <person name="Haas B."/>
            <person name="Borodovsky M."/>
            <person name="Guigo R."/>
            <person name="Alvarado L."/>
            <person name="Berlin A."/>
            <person name="Bochicchio J."/>
            <person name="Borenstein D."/>
            <person name="Chapman S."/>
            <person name="Chen Z."/>
            <person name="Freedman E."/>
            <person name="Gellesch M."/>
            <person name="Goldberg J."/>
            <person name="Griggs A."/>
            <person name="Gujja S."/>
            <person name="Heilman E."/>
            <person name="Heiman D."/>
            <person name="Hepburn T."/>
            <person name="Howarth C."/>
            <person name="Jen D."/>
            <person name="Larson L."/>
            <person name="Mehta T."/>
            <person name="Park D."/>
            <person name="Pearson M."/>
            <person name="Roberts A."/>
            <person name="Saif S."/>
            <person name="Shenoy N."/>
            <person name="Sisk P."/>
            <person name="Stolte C."/>
            <person name="Sykes S."/>
            <person name="Thomson T."/>
            <person name="Walk T."/>
            <person name="White J."/>
            <person name="Yandava C."/>
            <person name="Burger G."/>
            <person name="Gray M.W."/>
            <person name="Holland P.W.H."/>
            <person name="King N."/>
            <person name="Lang F.B.F."/>
            <person name="Roger A.J."/>
            <person name="Ruiz-Trillo I."/>
            <person name="Lander E."/>
            <person name="Nusbaum C."/>
        </authorList>
    </citation>
    <scope>NUCLEOTIDE SEQUENCE [LARGE SCALE GENOMIC DNA]</scope>
    <source>
        <strain evidence="8 9">ATCC 50062</strain>
    </source>
</reference>
<proteinExistence type="predicted"/>
<keyword evidence="2" id="KW-0227">DNA damage</keyword>
<dbReference type="CDD" id="cd17745">
    <property type="entry name" value="BRCT_p53bp1_rpt1"/>
    <property type="match status" value="1"/>
</dbReference>
<dbReference type="eggNOG" id="KOG3548">
    <property type="taxonomic scope" value="Eukaryota"/>
</dbReference>
<dbReference type="SMART" id="SM00292">
    <property type="entry name" value="BRCT"/>
    <property type="match status" value="2"/>
</dbReference>
<feature type="region of interest" description="Disordered" evidence="5">
    <location>
        <begin position="419"/>
        <end position="451"/>
    </location>
</feature>
<feature type="domain" description="GATA-type" evidence="6">
    <location>
        <begin position="533"/>
        <end position="589"/>
    </location>
</feature>
<dbReference type="PROSITE" id="PS50172">
    <property type="entry name" value="BRCT"/>
    <property type="match status" value="1"/>
</dbReference>